<feature type="transmembrane region" description="Helical" evidence="6">
    <location>
        <begin position="85"/>
        <end position="103"/>
    </location>
</feature>
<dbReference type="Proteomes" id="UP001154312">
    <property type="component" value="Unassembled WGS sequence"/>
</dbReference>
<feature type="transmembrane region" description="Helical" evidence="6">
    <location>
        <begin position="207"/>
        <end position="230"/>
    </location>
</feature>
<reference evidence="7" key="1">
    <citation type="submission" date="2022-02" db="EMBL/GenBank/DDBJ databases">
        <authorList>
            <person name="Leng L."/>
        </authorList>
    </citation>
    <scope>NUCLEOTIDE SEQUENCE</scope>
    <source>
        <strain evidence="7">JI</strain>
    </source>
</reference>
<keyword evidence="6" id="KW-0808">Transferase</keyword>
<dbReference type="NCBIfam" id="TIGR00374">
    <property type="entry name" value="flippase-like domain"/>
    <property type="match status" value="1"/>
</dbReference>
<evidence type="ECO:0000256" key="1">
    <source>
        <dbReference type="ARBA" id="ARBA00004651"/>
    </source>
</evidence>
<dbReference type="GO" id="GO:0006629">
    <property type="term" value="P:lipid metabolic process"/>
    <property type="evidence" value="ECO:0007669"/>
    <property type="project" value="UniProtKB-KW"/>
</dbReference>
<comment type="caution">
    <text evidence="7">The sequence shown here is derived from an EMBL/GenBank/DDBJ whole genome shotgun (WGS) entry which is preliminary data.</text>
</comment>
<evidence type="ECO:0000313" key="7">
    <source>
        <dbReference type="EMBL" id="MDF9407652.1"/>
    </source>
</evidence>
<dbReference type="GO" id="GO:0050071">
    <property type="term" value="F:phosphatidylglycerol lysyltransferase activity"/>
    <property type="evidence" value="ECO:0007669"/>
    <property type="project" value="UniProtKB-EC"/>
</dbReference>
<dbReference type="GO" id="GO:0005886">
    <property type="term" value="C:plasma membrane"/>
    <property type="evidence" value="ECO:0007669"/>
    <property type="project" value="UniProtKB-SubCell"/>
</dbReference>
<keyword evidence="8" id="KW-1185">Reference proteome</keyword>
<comment type="function">
    <text evidence="6">Catalyzes the transfer of a lysyl group from L-lysyl-tRNA(Lys) to membrane-bound phosphatidylglycerol (PG), which produces lysylphosphatidylglycerol (LPG), a major component of the bacterial membrane with a positive net charge. LPG synthesis contributes to bacterial virulence as it is involved in the resistance mechanism against cationic antimicrobial peptides (CAMP) produces by the host's immune system (defensins, cathelicidins) and by the competing microorganisms.</text>
</comment>
<comment type="similarity">
    <text evidence="6">Belongs to the LPG synthase family.</text>
</comment>
<dbReference type="Pfam" id="PF03706">
    <property type="entry name" value="LPG_synthase_TM"/>
    <property type="match status" value="1"/>
</dbReference>
<evidence type="ECO:0000256" key="3">
    <source>
        <dbReference type="ARBA" id="ARBA00022692"/>
    </source>
</evidence>
<keyword evidence="2" id="KW-1003">Cell membrane</keyword>
<dbReference type="RefSeq" id="WP_277442890.1">
    <property type="nucleotide sequence ID" value="NZ_JAKOAV010000006.1"/>
</dbReference>
<feature type="transmembrane region" description="Helical" evidence="6">
    <location>
        <begin position="52"/>
        <end position="73"/>
    </location>
</feature>
<keyword evidence="6" id="KW-0046">Antibiotic resistance</keyword>
<dbReference type="GO" id="GO:0046677">
    <property type="term" value="P:response to antibiotic"/>
    <property type="evidence" value="ECO:0007669"/>
    <property type="project" value="UniProtKB-KW"/>
</dbReference>
<dbReference type="PANTHER" id="PTHR40277">
    <property type="entry name" value="BLL5419 PROTEIN"/>
    <property type="match status" value="1"/>
</dbReference>
<comment type="catalytic activity">
    <reaction evidence="6">
        <text>L-lysyl-tRNA(Lys) + a 1,2-diacyl-sn-glycero-3-phospho-(1'-sn-glycerol) = a 1,2-diacyl-sn-glycero-3-phospho-1'-(3'-O-L-lysyl)-sn-glycerol + tRNA(Lys)</text>
        <dbReference type="Rhea" id="RHEA:10668"/>
        <dbReference type="Rhea" id="RHEA-COMP:9696"/>
        <dbReference type="Rhea" id="RHEA-COMP:9697"/>
        <dbReference type="ChEBI" id="CHEBI:64716"/>
        <dbReference type="ChEBI" id="CHEBI:75792"/>
        <dbReference type="ChEBI" id="CHEBI:78442"/>
        <dbReference type="ChEBI" id="CHEBI:78529"/>
        <dbReference type="EC" id="2.3.2.3"/>
    </reaction>
</comment>
<proteinExistence type="inferred from homology"/>
<evidence type="ECO:0000313" key="8">
    <source>
        <dbReference type="Proteomes" id="UP001154312"/>
    </source>
</evidence>
<feature type="transmembrane region" description="Helical" evidence="6">
    <location>
        <begin position="242"/>
        <end position="264"/>
    </location>
</feature>
<evidence type="ECO:0000256" key="4">
    <source>
        <dbReference type="ARBA" id="ARBA00022989"/>
    </source>
</evidence>
<evidence type="ECO:0000256" key="6">
    <source>
        <dbReference type="RuleBase" id="RU363042"/>
    </source>
</evidence>
<gene>
    <name evidence="6" type="primary">mprF</name>
    <name evidence="7" type="ORF">L7E55_04640</name>
</gene>
<dbReference type="PANTHER" id="PTHR40277:SF1">
    <property type="entry name" value="BLL5419 PROTEIN"/>
    <property type="match status" value="1"/>
</dbReference>
<evidence type="ECO:0000256" key="5">
    <source>
        <dbReference type="ARBA" id="ARBA00023136"/>
    </source>
</evidence>
<keyword evidence="6" id="KW-0443">Lipid metabolism</keyword>
<evidence type="ECO:0000256" key="2">
    <source>
        <dbReference type="ARBA" id="ARBA00022475"/>
    </source>
</evidence>
<feature type="transmembrane region" description="Helical" evidence="6">
    <location>
        <begin position="284"/>
        <end position="307"/>
    </location>
</feature>
<dbReference type="AlphaFoldDB" id="A0A9X4H4K3"/>
<feature type="transmembrane region" description="Helical" evidence="6">
    <location>
        <begin position="161"/>
        <end position="181"/>
    </location>
</feature>
<feature type="transmembrane region" description="Helical" evidence="6">
    <location>
        <begin position="136"/>
        <end position="154"/>
    </location>
</feature>
<keyword evidence="3 6" id="KW-0812">Transmembrane</keyword>
<keyword evidence="5 6" id="KW-0472">Membrane</keyword>
<comment type="subcellular location">
    <subcellularLocation>
        <location evidence="1 6">Cell membrane</location>
        <topology evidence="1 6">Multi-pass membrane protein</topology>
    </subcellularLocation>
</comment>
<name>A0A9X4H4K3_9FIRM</name>
<dbReference type="EC" id="2.3.2.3" evidence="6"/>
<feature type="transmembrane region" description="Helical" evidence="6">
    <location>
        <begin position="21"/>
        <end position="40"/>
    </location>
</feature>
<sequence length="309" mass="33279">MEDACRLAGNAKQLNSSLKMFIKIVISAGLLAWILNRIQLGPLKVLIINSHWPSLFASFLMVNICMLVSVLKWQPLLTVQKVQIPFIRLLSFYYVGPFANNFLPSSIGGDAMRIYDAARSSGKTKEAAASVIVERLLASLALALTAAIALALVSGTGGNGIVSWLVGGILAFCLAVTAILLCSTSKEDSKIGQWLCRLGNYKEHPGVLVKVLMLSFLFQFVLVLSNVFIFRAIGADIPLLKHFLFIPVIMAVSMLPLSINGLGIREGMYVLLYGFAGINPATALAGSLLFFTLVTVTSLAGGVIFALRK</sequence>
<dbReference type="InterPro" id="IPR022791">
    <property type="entry name" value="L-PG_synthase/AglD"/>
</dbReference>
<keyword evidence="4 6" id="KW-1133">Transmembrane helix</keyword>
<dbReference type="EMBL" id="JAKOAV010000006">
    <property type="protein sequence ID" value="MDF9407652.1"/>
    <property type="molecule type" value="Genomic_DNA"/>
</dbReference>
<protein>
    <recommendedName>
        <fullName evidence="6">Phosphatidylglycerol lysyltransferase</fullName>
        <ecNumber evidence="6">2.3.2.3</ecNumber>
    </recommendedName>
    <alternativeName>
        <fullName evidence="6">Lysylphosphatidylglycerol synthase</fullName>
    </alternativeName>
</protein>
<accession>A0A9X4H4K3</accession>
<organism evidence="7 8">
    <name type="scientific">Pelotomaculum isophthalicicum JI</name>
    <dbReference type="NCBI Taxonomy" id="947010"/>
    <lineage>
        <taxon>Bacteria</taxon>
        <taxon>Bacillati</taxon>
        <taxon>Bacillota</taxon>
        <taxon>Clostridia</taxon>
        <taxon>Eubacteriales</taxon>
        <taxon>Desulfotomaculaceae</taxon>
        <taxon>Pelotomaculum</taxon>
    </lineage>
</organism>